<sequence>MVLTGRAALVALLCVLPIAFAPDPAVAFALLWAVLAVAVVADIALAASPRALELTRSGDSAVRLGQSVDTVLDVRNPGRRRFRGRVRDAWPPSAHGQPRTHEVNLIAGQQVTLRTTLRPTRRGDLRSALVTARSIGPLGLAGRQASHRVATRLRVLPPFLSRKHLPSRLARLRELDGSTPALIRGQGTEFDSLREYVVGDDVRSIDWRATARRADVVVRTWRPERDQHVVIVLDTGRTSAGRVGVDPTADDPGGWPRLDWSMDAALLLAALAARAGDRVDFLAHDRVTRAGVFNASRTELLAHLVSAMAPLQPALVESDPAAMASAIQRRVRRRALVVLLTDLNASALDEGLMEVLPRLAARHHVVIAAVADPRVERLAAGRDDAAAVYDAAAAERARNDRHDVAARLRRAGADVVDAPPEDLAPALADRYLEMKATGRM</sequence>
<dbReference type="EMBL" id="AP023287">
    <property type="protein sequence ID" value="BCI55581.1"/>
    <property type="molecule type" value="Genomic_DNA"/>
</dbReference>
<feature type="domain" description="DUF58" evidence="2">
    <location>
        <begin position="193"/>
        <end position="409"/>
    </location>
</feature>
<dbReference type="RefSeq" id="WP_185293274.1">
    <property type="nucleotide sequence ID" value="NZ_AP023287.1"/>
</dbReference>
<keyword evidence="3" id="KW-0449">Lipoprotein</keyword>
<accession>A0A6S6PCZ2</accession>
<protein>
    <submittedName>
        <fullName evidence="3">Lipoprotein</fullName>
    </submittedName>
</protein>
<dbReference type="PANTHER" id="PTHR33608">
    <property type="entry name" value="BLL2464 PROTEIN"/>
    <property type="match status" value="1"/>
</dbReference>
<dbReference type="PANTHER" id="PTHR33608:SF3">
    <property type="entry name" value="SLR2013 PROTEIN"/>
    <property type="match status" value="1"/>
</dbReference>
<dbReference type="AlphaFoldDB" id="A0A6S6PCZ2"/>
<feature type="chain" id="PRO_5038689866" evidence="1">
    <location>
        <begin position="22"/>
        <end position="440"/>
    </location>
</feature>
<dbReference type="Proteomes" id="UP000515734">
    <property type="component" value="Chromosome"/>
</dbReference>
<feature type="signal peptide" evidence="1">
    <location>
        <begin position="1"/>
        <end position="21"/>
    </location>
</feature>
<evidence type="ECO:0000259" key="2">
    <source>
        <dbReference type="Pfam" id="PF01882"/>
    </source>
</evidence>
<gene>
    <name evidence="3" type="ORF">NIIDNTM18_48590</name>
</gene>
<keyword evidence="1" id="KW-0732">Signal</keyword>
<dbReference type="Pfam" id="PF01882">
    <property type="entry name" value="DUF58"/>
    <property type="match status" value="1"/>
</dbReference>
<organism evidence="3 4">
    <name type="scientific">Mycolicibacterium litorale</name>
    <dbReference type="NCBI Taxonomy" id="758802"/>
    <lineage>
        <taxon>Bacteria</taxon>
        <taxon>Bacillati</taxon>
        <taxon>Actinomycetota</taxon>
        <taxon>Actinomycetes</taxon>
        <taxon>Mycobacteriales</taxon>
        <taxon>Mycobacteriaceae</taxon>
        <taxon>Mycolicibacterium</taxon>
    </lineage>
</organism>
<evidence type="ECO:0000256" key="1">
    <source>
        <dbReference type="SAM" id="SignalP"/>
    </source>
</evidence>
<evidence type="ECO:0000313" key="3">
    <source>
        <dbReference type="EMBL" id="BCI55581.1"/>
    </source>
</evidence>
<reference evidence="3 4" key="1">
    <citation type="submission" date="2020-07" db="EMBL/GenBank/DDBJ databases">
        <title>Complete genome sequence of Mycolicibacterium litorale like strain isolated from cardiac implantable electronic device infection.</title>
        <authorList>
            <person name="Fukano H."/>
            <person name="Miyama H."/>
            <person name="Hoshino Y."/>
        </authorList>
    </citation>
    <scope>NUCLEOTIDE SEQUENCE [LARGE SCALE GENOMIC DNA]</scope>
    <source>
        <strain evidence="3 4">NIIDNTM18</strain>
    </source>
</reference>
<proteinExistence type="predicted"/>
<name>A0A6S6PCZ2_9MYCO</name>
<evidence type="ECO:0000313" key="4">
    <source>
        <dbReference type="Proteomes" id="UP000515734"/>
    </source>
</evidence>
<dbReference type="InterPro" id="IPR002881">
    <property type="entry name" value="DUF58"/>
</dbReference>